<keyword evidence="3" id="KW-1185">Reference proteome</keyword>
<proteinExistence type="predicted"/>
<evidence type="ECO:0000313" key="3">
    <source>
        <dbReference type="Proteomes" id="UP000241394"/>
    </source>
</evidence>
<dbReference type="AlphaFoldDB" id="A0A2R6QNV4"/>
<dbReference type="Proteomes" id="UP000241394">
    <property type="component" value="Chromosome LG14"/>
</dbReference>
<gene>
    <name evidence="2" type="ORF">CEY00_Acc15858</name>
</gene>
<protein>
    <submittedName>
        <fullName evidence="2">Protein lingerer like</fullName>
    </submittedName>
</protein>
<accession>A0A2R6QNV4</accession>
<feature type="compositionally biased region" description="Polar residues" evidence="1">
    <location>
        <begin position="66"/>
        <end position="86"/>
    </location>
</feature>
<dbReference type="OMA" id="MVTYLRE"/>
<sequence length="171" mass="19282">MPTKMATCCKDKAVFVAVYVETPRKRRFSSNNHYHHLHQPKHGGGVYNRRAQLLDYSRHLRESARSGPSNPLNPKPVSSSNQQPMKQITAVGSKPKRGKVPACLGNCKIAIPSFLRSLTTLQAKKQRKTTTKKSRESEFTATKMKSVMKKLRVQKKGAFLSKLLSALQKHR</sequence>
<comment type="caution">
    <text evidence="2">The sequence shown here is derived from an EMBL/GenBank/DDBJ whole genome shotgun (WGS) entry which is preliminary data.</text>
</comment>
<evidence type="ECO:0000313" key="2">
    <source>
        <dbReference type="EMBL" id="PSS11583.1"/>
    </source>
</evidence>
<evidence type="ECO:0000256" key="1">
    <source>
        <dbReference type="SAM" id="MobiDB-lite"/>
    </source>
</evidence>
<dbReference type="OrthoDB" id="1695119at2759"/>
<feature type="region of interest" description="Disordered" evidence="1">
    <location>
        <begin position="60"/>
        <end position="96"/>
    </location>
</feature>
<dbReference type="EMBL" id="NKQK01000014">
    <property type="protein sequence ID" value="PSS11583.1"/>
    <property type="molecule type" value="Genomic_DNA"/>
</dbReference>
<reference evidence="3" key="2">
    <citation type="journal article" date="2018" name="BMC Genomics">
        <title>A manually annotated Actinidia chinensis var. chinensis (kiwifruit) genome highlights the challenges associated with draft genomes and gene prediction in plants.</title>
        <authorList>
            <person name="Pilkington S.M."/>
            <person name="Crowhurst R."/>
            <person name="Hilario E."/>
            <person name="Nardozza S."/>
            <person name="Fraser L."/>
            <person name="Peng Y."/>
            <person name="Gunaseelan K."/>
            <person name="Simpson R."/>
            <person name="Tahir J."/>
            <person name="Deroles S.C."/>
            <person name="Templeton K."/>
            <person name="Luo Z."/>
            <person name="Davy M."/>
            <person name="Cheng C."/>
            <person name="McNeilage M."/>
            <person name="Scaglione D."/>
            <person name="Liu Y."/>
            <person name="Zhang Q."/>
            <person name="Datson P."/>
            <person name="De Silva N."/>
            <person name="Gardiner S.E."/>
            <person name="Bassett H."/>
            <person name="Chagne D."/>
            <person name="McCallum J."/>
            <person name="Dzierzon H."/>
            <person name="Deng C."/>
            <person name="Wang Y.Y."/>
            <person name="Barron L."/>
            <person name="Manako K."/>
            <person name="Bowen J."/>
            <person name="Foster T.M."/>
            <person name="Erridge Z.A."/>
            <person name="Tiffin H."/>
            <person name="Waite C.N."/>
            <person name="Davies K.M."/>
            <person name="Grierson E.P."/>
            <person name="Laing W.A."/>
            <person name="Kirk R."/>
            <person name="Chen X."/>
            <person name="Wood M."/>
            <person name="Montefiori M."/>
            <person name="Brummell D.A."/>
            <person name="Schwinn K.E."/>
            <person name="Catanach A."/>
            <person name="Fullerton C."/>
            <person name="Li D."/>
            <person name="Meiyalaghan S."/>
            <person name="Nieuwenhuizen N."/>
            <person name="Read N."/>
            <person name="Prakash R."/>
            <person name="Hunter D."/>
            <person name="Zhang H."/>
            <person name="McKenzie M."/>
            <person name="Knabel M."/>
            <person name="Harris A."/>
            <person name="Allan A.C."/>
            <person name="Gleave A."/>
            <person name="Chen A."/>
            <person name="Janssen B.J."/>
            <person name="Plunkett B."/>
            <person name="Ampomah-Dwamena C."/>
            <person name="Voogd C."/>
            <person name="Leif D."/>
            <person name="Lafferty D."/>
            <person name="Souleyre E.J.F."/>
            <person name="Varkonyi-Gasic E."/>
            <person name="Gambi F."/>
            <person name="Hanley J."/>
            <person name="Yao J.L."/>
            <person name="Cheung J."/>
            <person name="David K.M."/>
            <person name="Warren B."/>
            <person name="Marsh K."/>
            <person name="Snowden K.C."/>
            <person name="Lin-Wang K."/>
            <person name="Brian L."/>
            <person name="Martinez-Sanchez M."/>
            <person name="Wang M."/>
            <person name="Ileperuma N."/>
            <person name="Macnee N."/>
            <person name="Campin R."/>
            <person name="McAtee P."/>
            <person name="Drummond R.S.M."/>
            <person name="Espley R.V."/>
            <person name="Ireland H.S."/>
            <person name="Wu R."/>
            <person name="Atkinson R.G."/>
            <person name="Karunairetnam S."/>
            <person name="Bulley S."/>
            <person name="Chunkath S."/>
            <person name="Hanley Z."/>
            <person name="Storey R."/>
            <person name="Thrimawithana A.H."/>
            <person name="Thomson S."/>
            <person name="David C."/>
            <person name="Testolin R."/>
            <person name="Huang H."/>
            <person name="Hellens R.P."/>
            <person name="Schaffer R.J."/>
        </authorList>
    </citation>
    <scope>NUCLEOTIDE SEQUENCE [LARGE SCALE GENOMIC DNA]</scope>
    <source>
        <strain evidence="3">cv. Red5</strain>
    </source>
</reference>
<organism evidence="2 3">
    <name type="scientific">Actinidia chinensis var. chinensis</name>
    <name type="common">Chinese soft-hair kiwi</name>
    <dbReference type="NCBI Taxonomy" id="1590841"/>
    <lineage>
        <taxon>Eukaryota</taxon>
        <taxon>Viridiplantae</taxon>
        <taxon>Streptophyta</taxon>
        <taxon>Embryophyta</taxon>
        <taxon>Tracheophyta</taxon>
        <taxon>Spermatophyta</taxon>
        <taxon>Magnoliopsida</taxon>
        <taxon>eudicotyledons</taxon>
        <taxon>Gunneridae</taxon>
        <taxon>Pentapetalae</taxon>
        <taxon>asterids</taxon>
        <taxon>Ericales</taxon>
        <taxon>Actinidiaceae</taxon>
        <taxon>Actinidia</taxon>
    </lineage>
</organism>
<dbReference type="Gramene" id="PSS11583">
    <property type="protein sequence ID" value="PSS11583"/>
    <property type="gene ID" value="CEY00_Acc15858"/>
</dbReference>
<name>A0A2R6QNV4_ACTCC</name>
<dbReference type="InParanoid" id="A0A2R6QNV4"/>
<reference evidence="2 3" key="1">
    <citation type="submission" date="2017-07" db="EMBL/GenBank/DDBJ databases">
        <title>An improved, manually edited Actinidia chinensis var. chinensis (kiwifruit) genome highlights the challenges associated with draft genomes and gene prediction in plants.</title>
        <authorList>
            <person name="Pilkington S."/>
            <person name="Crowhurst R."/>
            <person name="Hilario E."/>
            <person name="Nardozza S."/>
            <person name="Fraser L."/>
            <person name="Peng Y."/>
            <person name="Gunaseelan K."/>
            <person name="Simpson R."/>
            <person name="Tahir J."/>
            <person name="Deroles S."/>
            <person name="Templeton K."/>
            <person name="Luo Z."/>
            <person name="Davy M."/>
            <person name="Cheng C."/>
            <person name="Mcneilage M."/>
            <person name="Scaglione D."/>
            <person name="Liu Y."/>
            <person name="Zhang Q."/>
            <person name="Datson P."/>
            <person name="De Silva N."/>
            <person name="Gardiner S."/>
            <person name="Bassett H."/>
            <person name="Chagne D."/>
            <person name="Mccallum J."/>
            <person name="Dzierzon H."/>
            <person name="Deng C."/>
            <person name="Wang Y.-Y."/>
            <person name="Barron N."/>
            <person name="Manako K."/>
            <person name="Bowen J."/>
            <person name="Foster T."/>
            <person name="Erridge Z."/>
            <person name="Tiffin H."/>
            <person name="Waite C."/>
            <person name="Davies K."/>
            <person name="Grierson E."/>
            <person name="Laing W."/>
            <person name="Kirk R."/>
            <person name="Chen X."/>
            <person name="Wood M."/>
            <person name="Montefiori M."/>
            <person name="Brummell D."/>
            <person name="Schwinn K."/>
            <person name="Catanach A."/>
            <person name="Fullerton C."/>
            <person name="Li D."/>
            <person name="Meiyalaghan S."/>
            <person name="Nieuwenhuizen N."/>
            <person name="Read N."/>
            <person name="Prakash R."/>
            <person name="Hunter D."/>
            <person name="Zhang H."/>
            <person name="Mckenzie M."/>
            <person name="Knabel M."/>
            <person name="Harris A."/>
            <person name="Allan A."/>
            <person name="Chen A."/>
            <person name="Janssen B."/>
            <person name="Plunkett B."/>
            <person name="Dwamena C."/>
            <person name="Voogd C."/>
            <person name="Leif D."/>
            <person name="Lafferty D."/>
            <person name="Souleyre E."/>
            <person name="Varkonyi-Gasic E."/>
            <person name="Gambi F."/>
            <person name="Hanley J."/>
            <person name="Yao J.-L."/>
            <person name="Cheung J."/>
            <person name="David K."/>
            <person name="Warren B."/>
            <person name="Marsh K."/>
            <person name="Snowden K."/>
            <person name="Lin-Wang K."/>
            <person name="Brian L."/>
            <person name="Martinez-Sanchez M."/>
            <person name="Wang M."/>
            <person name="Ileperuma N."/>
            <person name="Macnee N."/>
            <person name="Campin R."/>
            <person name="Mcatee P."/>
            <person name="Drummond R."/>
            <person name="Espley R."/>
            <person name="Ireland H."/>
            <person name="Wu R."/>
            <person name="Atkinson R."/>
            <person name="Karunairetnam S."/>
            <person name="Bulley S."/>
            <person name="Chunkath S."/>
            <person name="Hanley Z."/>
            <person name="Storey R."/>
            <person name="Thrimawithana A."/>
            <person name="Thomson S."/>
            <person name="David C."/>
            <person name="Testolin R."/>
        </authorList>
    </citation>
    <scope>NUCLEOTIDE SEQUENCE [LARGE SCALE GENOMIC DNA]</scope>
    <source>
        <strain evidence="3">cv. Red5</strain>
        <tissue evidence="2">Young leaf</tissue>
    </source>
</reference>